<comment type="caution">
    <text evidence="1">The sequence shown here is derived from an EMBL/GenBank/DDBJ whole genome shotgun (WGS) entry which is preliminary data.</text>
</comment>
<accession>A0A4Y2LK46</accession>
<dbReference type="Gene3D" id="1.25.40.10">
    <property type="entry name" value="Tetratricopeptide repeat domain"/>
    <property type="match status" value="1"/>
</dbReference>
<evidence type="ECO:0000313" key="2">
    <source>
        <dbReference type="Proteomes" id="UP000499080"/>
    </source>
</evidence>
<organism evidence="1 2">
    <name type="scientific">Araneus ventricosus</name>
    <name type="common">Orbweaver spider</name>
    <name type="synonym">Epeira ventricosa</name>
    <dbReference type="NCBI Taxonomy" id="182803"/>
    <lineage>
        <taxon>Eukaryota</taxon>
        <taxon>Metazoa</taxon>
        <taxon>Ecdysozoa</taxon>
        <taxon>Arthropoda</taxon>
        <taxon>Chelicerata</taxon>
        <taxon>Arachnida</taxon>
        <taxon>Araneae</taxon>
        <taxon>Araneomorphae</taxon>
        <taxon>Entelegynae</taxon>
        <taxon>Araneoidea</taxon>
        <taxon>Araneidae</taxon>
        <taxon>Araneus</taxon>
    </lineage>
</organism>
<dbReference type="Proteomes" id="UP000499080">
    <property type="component" value="Unassembled WGS sequence"/>
</dbReference>
<name>A0A4Y2LK46_ARAVE</name>
<dbReference type="EMBL" id="BGPR01005845">
    <property type="protein sequence ID" value="GBN13936.1"/>
    <property type="molecule type" value="Genomic_DNA"/>
</dbReference>
<dbReference type="SUPFAM" id="SSF48452">
    <property type="entry name" value="TPR-like"/>
    <property type="match status" value="1"/>
</dbReference>
<dbReference type="InterPro" id="IPR011990">
    <property type="entry name" value="TPR-like_helical_dom_sf"/>
</dbReference>
<sequence length="167" mass="19444">MYYETCTKLQADKYPSDVIECFLEGKPFKPESSSLATQYGWGVYERSGLQERWSIWFNRLQHEKKSIDLQDVVKTFDKFGSAIRSDGDKEKLVKNPYYYVQKGNEALDCLKNPQLAIEIYQKAIDLDETYSVTARYNKARALLTIEDNKGRNKKKAKAEFEKNDLVD</sequence>
<dbReference type="AlphaFoldDB" id="A0A4Y2LK46"/>
<evidence type="ECO:0008006" key="3">
    <source>
        <dbReference type="Google" id="ProtNLM"/>
    </source>
</evidence>
<protein>
    <recommendedName>
        <fullName evidence="3">Tetratricopeptide repeat protein</fullName>
    </recommendedName>
</protein>
<gene>
    <name evidence="1" type="ORF">AVEN_152810_1</name>
</gene>
<evidence type="ECO:0000313" key="1">
    <source>
        <dbReference type="EMBL" id="GBN13936.1"/>
    </source>
</evidence>
<reference evidence="1 2" key="1">
    <citation type="journal article" date="2019" name="Sci. Rep.">
        <title>Orb-weaving spider Araneus ventricosus genome elucidates the spidroin gene catalogue.</title>
        <authorList>
            <person name="Kono N."/>
            <person name="Nakamura H."/>
            <person name="Ohtoshi R."/>
            <person name="Moran D.A.P."/>
            <person name="Shinohara A."/>
            <person name="Yoshida Y."/>
            <person name="Fujiwara M."/>
            <person name="Mori M."/>
            <person name="Tomita M."/>
            <person name="Arakawa K."/>
        </authorList>
    </citation>
    <scope>NUCLEOTIDE SEQUENCE [LARGE SCALE GENOMIC DNA]</scope>
</reference>
<proteinExistence type="predicted"/>
<keyword evidence="2" id="KW-1185">Reference proteome</keyword>